<feature type="transmembrane region" description="Helical" evidence="1">
    <location>
        <begin position="6"/>
        <end position="28"/>
    </location>
</feature>
<evidence type="ECO:0000313" key="3">
    <source>
        <dbReference type="Proteomes" id="UP000032360"/>
    </source>
</evidence>
<keyword evidence="3" id="KW-1185">Reference proteome</keyword>
<evidence type="ECO:0000313" key="2">
    <source>
        <dbReference type="EMBL" id="KJF15567.1"/>
    </source>
</evidence>
<dbReference type="Proteomes" id="UP000032360">
    <property type="component" value="Unassembled WGS sequence"/>
</dbReference>
<accession>A0A0D8HCQ1</accession>
<keyword evidence="1" id="KW-0472">Membrane</keyword>
<reference evidence="2 3" key="1">
    <citation type="submission" date="2015-01" db="EMBL/GenBank/DDBJ databases">
        <title>Draft genome of the acidophilic iron oxidizer Acidithrix ferrooxidans strain Py-F3.</title>
        <authorList>
            <person name="Poehlein A."/>
            <person name="Eisen S."/>
            <person name="Schloemann M."/>
            <person name="Johnson B.D."/>
            <person name="Daniel R."/>
            <person name="Muehling M."/>
        </authorList>
    </citation>
    <scope>NUCLEOTIDE SEQUENCE [LARGE SCALE GENOMIC DNA]</scope>
    <source>
        <strain evidence="2 3">Py-F3</strain>
    </source>
</reference>
<organism evidence="2 3">
    <name type="scientific">Acidithrix ferrooxidans</name>
    <dbReference type="NCBI Taxonomy" id="1280514"/>
    <lineage>
        <taxon>Bacteria</taxon>
        <taxon>Bacillati</taxon>
        <taxon>Actinomycetota</taxon>
        <taxon>Acidimicrobiia</taxon>
        <taxon>Acidimicrobiales</taxon>
        <taxon>Acidimicrobiaceae</taxon>
        <taxon>Acidithrix</taxon>
    </lineage>
</organism>
<gene>
    <name evidence="2" type="ORF">AXFE_35920</name>
</gene>
<evidence type="ECO:0000256" key="1">
    <source>
        <dbReference type="SAM" id="Phobius"/>
    </source>
</evidence>
<dbReference type="AlphaFoldDB" id="A0A0D8HCQ1"/>
<dbReference type="EMBL" id="JXYS01000143">
    <property type="protein sequence ID" value="KJF15567.1"/>
    <property type="molecule type" value="Genomic_DNA"/>
</dbReference>
<dbReference type="STRING" id="1280514.AXFE_35920"/>
<sequence>MIFGFFGLYFLYESFSINTWIMVLLMIVTKEAAMGLDLFNCQTRAQFLGGCAGYALVAGSDKGSFTAFIPWSNTKIQ</sequence>
<keyword evidence="1" id="KW-0812">Transmembrane</keyword>
<name>A0A0D8HCQ1_9ACTN</name>
<comment type="caution">
    <text evidence="2">The sequence shown here is derived from an EMBL/GenBank/DDBJ whole genome shotgun (WGS) entry which is preliminary data.</text>
</comment>
<keyword evidence="1" id="KW-1133">Transmembrane helix</keyword>
<protein>
    <submittedName>
        <fullName evidence="2">Uncharacterized protein</fullName>
    </submittedName>
</protein>
<proteinExistence type="predicted"/>